<evidence type="ECO:0000313" key="7">
    <source>
        <dbReference type="Proteomes" id="UP000663570"/>
    </source>
</evidence>
<proteinExistence type="predicted"/>
<evidence type="ECO:0000256" key="1">
    <source>
        <dbReference type="ARBA" id="ARBA00023125"/>
    </source>
</evidence>
<dbReference type="InterPro" id="IPR036388">
    <property type="entry name" value="WH-like_DNA-bd_sf"/>
</dbReference>
<keyword evidence="1 3" id="KW-0238">DNA-binding</keyword>
<keyword evidence="7" id="KW-1185">Reference proteome</keyword>
<dbReference type="Gene3D" id="3.40.50.2300">
    <property type="match status" value="1"/>
</dbReference>
<protein>
    <submittedName>
        <fullName evidence="6">Two-component system response regulator CreB</fullName>
    </submittedName>
</protein>
<dbReference type="CDD" id="cd00383">
    <property type="entry name" value="trans_reg_C"/>
    <property type="match status" value="1"/>
</dbReference>
<gene>
    <name evidence="6" type="primary">creB</name>
    <name evidence="6" type="ORF">JY500_09455</name>
</gene>
<dbReference type="PANTHER" id="PTHR48111">
    <property type="entry name" value="REGULATOR OF RPOS"/>
    <property type="match status" value="1"/>
</dbReference>
<dbReference type="SMART" id="SM00862">
    <property type="entry name" value="Trans_reg_C"/>
    <property type="match status" value="1"/>
</dbReference>
<dbReference type="InterPro" id="IPR011006">
    <property type="entry name" value="CheY-like_superfamily"/>
</dbReference>
<organism evidence="6 7">
    <name type="scientific">Niveibacterium microcysteis</name>
    <dbReference type="NCBI Taxonomy" id="2811415"/>
    <lineage>
        <taxon>Bacteria</taxon>
        <taxon>Pseudomonadati</taxon>
        <taxon>Pseudomonadota</taxon>
        <taxon>Betaproteobacteria</taxon>
        <taxon>Rhodocyclales</taxon>
        <taxon>Rhodocyclaceae</taxon>
        <taxon>Niveibacterium</taxon>
    </lineage>
</organism>
<evidence type="ECO:0000259" key="5">
    <source>
        <dbReference type="PROSITE" id="PS51755"/>
    </source>
</evidence>
<dbReference type="InterPro" id="IPR016032">
    <property type="entry name" value="Sig_transdc_resp-reg_C-effctor"/>
</dbReference>
<dbReference type="Pfam" id="PF00072">
    <property type="entry name" value="Response_reg"/>
    <property type="match status" value="1"/>
</dbReference>
<dbReference type="PROSITE" id="PS51755">
    <property type="entry name" value="OMPR_PHOB"/>
    <property type="match status" value="1"/>
</dbReference>
<dbReference type="InterPro" id="IPR001789">
    <property type="entry name" value="Sig_transdc_resp-reg_receiver"/>
</dbReference>
<name>A0ABX7MD58_9RHOO</name>
<dbReference type="SUPFAM" id="SSF52172">
    <property type="entry name" value="CheY-like"/>
    <property type="match status" value="1"/>
</dbReference>
<dbReference type="InterPro" id="IPR039420">
    <property type="entry name" value="WalR-like"/>
</dbReference>
<dbReference type="Pfam" id="PF00486">
    <property type="entry name" value="Trans_reg_C"/>
    <property type="match status" value="1"/>
</dbReference>
<reference evidence="6 7" key="1">
    <citation type="submission" date="2021-02" db="EMBL/GenBank/DDBJ databases">
        <title>Niveibacterium changnyeongensis HC41.</title>
        <authorList>
            <person name="Kang M."/>
        </authorList>
    </citation>
    <scope>NUCLEOTIDE SEQUENCE [LARGE SCALE GENOMIC DNA]</scope>
    <source>
        <strain evidence="6 7">HC41</strain>
    </source>
</reference>
<sequence>MSRVLIVDDEPAIADTLSYVLRSEGHVVEQAENGAAALALLRDAPPDLALVDIGLPDISGFELVRRLRAFSTLPVMFLTARNEEIDRVMGFELGADDYVVKPFSPREVAGRVRAILRRTAAVASAAAAPVSGGFTLFELEARIEYRAQALPLTRFEFRLLAHLLRAPRRVFSREQLLDAVWGNDRDSTDRTVDTHVKTLRAKLREVAPDADPIQTHRGLGYSVQA</sequence>
<dbReference type="PANTHER" id="PTHR48111:SF6">
    <property type="entry name" value="TRANSCRIPTIONAL REGULATORY PROTEIN CREB"/>
    <property type="match status" value="1"/>
</dbReference>
<dbReference type="Proteomes" id="UP000663570">
    <property type="component" value="Chromosome"/>
</dbReference>
<evidence type="ECO:0000313" key="6">
    <source>
        <dbReference type="EMBL" id="QSI78808.1"/>
    </source>
</evidence>
<dbReference type="SMART" id="SM00448">
    <property type="entry name" value="REC"/>
    <property type="match status" value="1"/>
</dbReference>
<feature type="DNA-binding region" description="OmpR/PhoB-type" evidence="3">
    <location>
        <begin position="126"/>
        <end position="225"/>
    </location>
</feature>
<dbReference type="NCBIfam" id="NF008296">
    <property type="entry name" value="PRK11083.1"/>
    <property type="match status" value="1"/>
</dbReference>
<evidence type="ECO:0000259" key="4">
    <source>
        <dbReference type="PROSITE" id="PS50110"/>
    </source>
</evidence>
<dbReference type="Gene3D" id="1.10.10.10">
    <property type="entry name" value="Winged helix-like DNA-binding domain superfamily/Winged helix DNA-binding domain"/>
    <property type="match status" value="1"/>
</dbReference>
<dbReference type="SUPFAM" id="SSF46894">
    <property type="entry name" value="C-terminal effector domain of the bipartite response regulators"/>
    <property type="match status" value="1"/>
</dbReference>
<evidence type="ECO:0000256" key="2">
    <source>
        <dbReference type="PROSITE-ProRule" id="PRU00169"/>
    </source>
</evidence>
<feature type="domain" description="Response regulatory" evidence="4">
    <location>
        <begin position="3"/>
        <end position="116"/>
    </location>
</feature>
<keyword evidence="2" id="KW-0597">Phosphoprotein</keyword>
<dbReference type="RefSeq" id="WP_206256170.1">
    <property type="nucleotide sequence ID" value="NZ_CP071060.1"/>
</dbReference>
<dbReference type="InterPro" id="IPR001867">
    <property type="entry name" value="OmpR/PhoB-type_DNA-bd"/>
</dbReference>
<dbReference type="EMBL" id="CP071060">
    <property type="protein sequence ID" value="QSI78808.1"/>
    <property type="molecule type" value="Genomic_DNA"/>
</dbReference>
<dbReference type="Gene3D" id="6.10.250.690">
    <property type="match status" value="1"/>
</dbReference>
<feature type="modified residue" description="4-aspartylphosphate" evidence="2">
    <location>
        <position position="52"/>
    </location>
</feature>
<feature type="domain" description="OmpR/PhoB-type" evidence="5">
    <location>
        <begin position="126"/>
        <end position="225"/>
    </location>
</feature>
<dbReference type="PROSITE" id="PS50110">
    <property type="entry name" value="RESPONSE_REGULATORY"/>
    <property type="match status" value="1"/>
</dbReference>
<evidence type="ECO:0000256" key="3">
    <source>
        <dbReference type="PROSITE-ProRule" id="PRU01091"/>
    </source>
</evidence>
<accession>A0ABX7MD58</accession>